<keyword evidence="6" id="KW-1185">Reference proteome</keyword>
<feature type="transmembrane region" description="Helical" evidence="2">
    <location>
        <begin position="27"/>
        <end position="48"/>
    </location>
</feature>
<keyword evidence="2" id="KW-0472">Membrane</keyword>
<feature type="domain" description="Protein YTP1-like C-terminal" evidence="4">
    <location>
        <begin position="139"/>
        <end position="380"/>
    </location>
</feature>
<gene>
    <name evidence="5" type="ORF">PG996_015985</name>
</gene>
<feature type="compositionally biased region" description="Basic and acidic residues" evidence="1">
    <location>
        <begin position="425"/>
        <end position="434"/>
    </location>
</feature>
<protein>
    <submittedName>
        <fullName evidence="5">Integral membrane protein</fullName>
    </submittedName>
</protein>
<dbReference type="Pfam" id="PF10348">
    <property type="entry name" value="DUF2427"/>
    <property type="match status" value="1"/>
</dbReference>
<dbReference type="CDD" id="cd08760">
    <property type="entry name" value="Cyt_b561_FRRS1_like"/>
    <property type="match status" value="1"/>
</dbReference>
<feature type="transmembrane region" description="Helical" evidence="2">
    <location>
        <begin position="259"/>
        <end position="276"/>
    </location>
</feature>
<name>A0ABR1TMM4_9PEZI</name>
<dbReference type="InterPro" id="IPR018825">
    <property type="entry name" value="DUF2427"/>
</dbReference>
<evidence type="ECO:0000313" key="6">
    <source>
        <dbReference type="Proteomes" id="UP001446871"/>
    </source>
</evidence>
<dbReference type="PANTHER" id="PTHR31685:SF2">
    <property type="entry name" value="PROTEIN YTP1"/>
    <property type="match status" value="1"/>
</dbReference>
<evidence type="ECO:0000259" key="3">
    <source>
        <dbReference type="Pfam" id="PF10348"/>
    </source>
</evidence>
<proteinExistence type="predicted"/>
<dbReference type="PANTHER" id="PTHR31685">
    <property type="entry name" value="INTEGRAL MEMBRANE PROTEIN (AFU_ORTHOLOGUE AFUA_6G12730)-RELATED"/>
    <property type="match status" value="1"/>
</dbReference>
<dbReference type="Pfam" id="PF10355">
    <property type="entry name" value="Ytp1"/>
    <property type="match status" value="1"/>
</dbReference>
<feature type="transmembrane region" description="Helical" evidence="2">
    <location>
        <begin position="288"/>
        <end position="309"/>
    </location>
</feature>
<reference evidence="5 6" key="1">
    <citation type="submission" date="2023-01" db="EMBL/GenBank/DDBJ databases">
        <title>Analysis of 21 Apiospora genomes using comparative genomics revels a genus with tremendous synthesis potential of carbohydrate active enzymes and secondary metabolites.</title>
        <authorList>
            <person name="Sorensen T."/>
        </authorList>
    </citation>
    <scope>NUCLEOTIDE SEQUENCE [LARGE SCALE GENOMIC DNA]</scope>
    <source>
        <strain evidence="5 6">CBS 83171</strain>
    </source>
</reference>
<feature type="transmembrane region" description="Helical" evidence="2">
    <location>
        <begin position="360"/>
        <end position="380"/>
    </location>
</feature>
<feature type="compositionally biased region" description="Acidic residues" evidence="1">
    <location>
        <begin position="415"/>
        <end position="424"/>
    </location>
</feature>
<comment type="caution">
    <text evidence="5">The sequence shown here is derived from an EMBL/GenBank/DDBJ whole genome shotgun (WGS) entry which is preliminary data.</text>
</comment>
<feature type="transmembrane region" description="Helical" evidence="2">
    <location>
        <begin position="130"/>
        <end position="151"/>
    </location>
</feature>
<feature type="region of interest" description="Disordered" evidence="1">
    <location>
        <begin position="415"/>
        <end position="452"/>
    </location>
</feature>
<keyword evidence="2" id="KW-1133">Transmembrane helix</keyword>
<feature type="transmembrane region" description="Helical" evidence="2">
    <location>
        <begin position="321"/>
        <end position="340"/>
    </location>
</feature>
<dbReference type="Proteomes" id="UP001446871">
    <property type="component" value="Unassembled WGS sequence"/>
</dbReference>
<feature type="transmembrane region" description="Helical" evidence="2">
    <location>
        <begin position="163"/>
        <end position="186"/>
    </location>
</feature>
<feature type="domain" description="DUF2427" evidence="3">
    <location>
        <begin position="11"/>
        <end position="111"/>
    </location>
</feature>
<organism evidence="5 6">
    <name type="scientific">Apiospora saccharicola</name>
    <dbReference type="NCBI Taxonomy" id="335842"/>
    <lineage>
        <taxon>Eukaryota</taxon>
        <taxon>Fungi</taxon>
        <taxon>Dikarya</taxon>
        <taxon>Ascomycota</taxon>
        <taxon>Pezizomycotina</taxon>
        <taxon>Sordariomycetes</taxon>
        <taxon>Xylariomycetidae</taxon>
        <taxon>Amphisphaeriales</taxon>
        <taxon>Apiosporaceae</taxon>
        <taxon>Apiospora</taxon>
    </lineage>
</organism>
<keyword evidence="2" id="KW-0812">Transmembrane</keyword>
<accession>A0ABR1TMM4</accession>
<feature type="transmembrane region" description="Helical" evidence="2">
    <location>
        <begin position="55"/>
        <end position="74"/>
    </location>
</feature>
<dbReference type="EMBL" id="JAQQWM010000009">
    <property type="protein sequence ID" value="KAK8047921.1"/>
    <property type="molecule type" value="Genomic_DNA"/>
</dbReference>
<evidence type="ECO:0000259" key="4">
    <source>
        <dbReference type="Pfam" id="PF10355"/>
    </source>
</evidence>
<evidence type="ECO:0000256" key="1">
    <source>
        <dbReference type="SAM" id="MobiDB-lite"/>
    </source>
</evidence>
<dbReference type="InterPro" id="IPR018827">
    <property type="entry name" value="YTP1_C"/>
</dbReference>
<sequence>MALGHDHSSNHIPEGKTISDDPIDTTLWVHIFIQMVAWGVIFPVGMVLGIVKSRWHVPVQALGGVLAILGYFLGHMHGGREFGSNIHSVFATPLMFMLLGQGVMGIYLKLHLEKGFHGKMRRWVKLGHSILGKAMPVLAWTQMVFGGIATLGFCHGDHLGQCLAHYIMGSSFIAYGILSVLVLLVGQVWLRRTGRSQEFFDSAMIASWGFVNTLTEHRWGGPWVENDWQHTTMGVIWWCAGLVGIWLSKDRTGRPQRNFIPGFVLLITGWAMSSHPQHMMTSAQTHKLFGYTLMAAGLSRIIEISFVATDGVPEDGSPVRNFQFISVFLLYASGTLFMGATEEQMDLIENSGMDHVAYILIMYSIAFLIFLFSMMLINLYDQNANPAAPTKHLGNGRLGAGSHVPVRDAQEFELEGLMSDDEDAEGNRLLRDEDLPLDSPSTVGKNSDKVAN</sequence>
<evidence type="ECO:0000313" key="5">
    <source>
        <dbReference type="EMBL" id="KAK8047921.1"/>
    </source>
</evidence>
<evidence type="ECO:0000256" key="2">
    <source>
        <dbReference type="SAM" id="Phobius"/>
    </source>
</evidence>
<feature type="transmembrane region" description="Helical" evidence="2">
    <location>
        <begin position="86"/>
        <end position="110"/>
    </location>
</feature>